<organism evidence="2 3">
    <name type="scientific">Rhodotorula mucilaginosa</name>
    <name type="common">Yeast</name>
    <name type="synonym">Rhodotorula rubra</name>
    <dbReference type="NCBI Taxonomy" id="5537"/>
    <lineage>
        <taxon>Eukaryota</taxon>
        <taxon>Fungi</taxon>
        <taxon>Dikarya</taxon>
        <taxon>Basidiomycota</taxon>
        <taxon>Pucciniomycotina</taxon>
        <taxon>Microbotryomycetes</taxon>
        <taxon>Sporidiobolales</taxon>
        <taxon>Sporidiobolaceae</taxon>
        <taxon>Rhodotorula</taxon>
    </lineage>
</organism>
<accession>A0A9P6VRU2</accession>
<reference evidence="2 3" key="1">
    <citation type="submission" date="2020-11" db="EMBL/GenBank/DDBJ databases">
        <title>Kefir isolates.</title>
        <authorList>
            <person name="Marcisauskas S."/>
            <person name="Kim Y."/>
            <person name="Blasche S."/>
        </authorList>
    </citation>
    <scope>NUCLEOTIDE SEQUENCE [LARGE SCALE GENOMIC DNA]</scope>
    <source>
        <strain evidence="2 3">KR</strain>
    </source>
</reference>
<evidence type="ECO:0000256" key="1">
    <source>
        <dbReference type="SAM" id="MobiDB-lite"/>
    </source>
</evidence>
<dbReference type="AlphaFoldDB" id="A0A9P6VRU2"/>
<sequence length="253" mass="27013">MLASKLLSRFATSRTLFKQPLPRSVGNGFTTMASVGPAPPLSPPTLRSVAAPTHLTPPSPLQLPSSYRTPSPIQIELELEDEVHVTARAGLESSPKRVGNRPLAAAGVDIGSMFDLAQRIELTGVIDMPFEKVPIVAAGGGAGSPLKEKKACTKVRLELAAFFPTAACWVPVREQAADERVVGIAVAAHPEAAPPEPLQGRETRGKLYVHRIRTSRPGNWDYFSTSVHLRRLNSSLRASIGSVDTSPDAETEG</sequence>
<evidence type="ECO:0000313" key="3">
    <source>
        <dbReference type="Proteomes" id="UP000777482"/>
    </source>
</evidence>
<dbReference type="EMBL" id="PUHQ01000181">
    <property type="protein sequence ID" value="KAG0653693.1"/>
    <property type="molecule type" value="Genomic_DNA"/>
</dbReference>
<comment type="caution">
    <text evidence="2">The sequence shown here is derived from an EMBL/GenBank/DDBJ whole genome shotgun (WGS) entry which is preliminary data.</text>
</comment>
<protein>
    <submittedName>
        <fullName evidence="2">Uncharacterized protein</fullName>
    </submittedName>
</protein>
<proteinExistence type="predicted"/>
<evidence type="ECO:0000313" key="2">
    <source>
        <dbReference type="EMBL" id="KAG0653693.1"/>
    </source>
</evidence>
<gene>
    <name evidence="2" type="ORF">C6P46_002342</name>
</gene>
<dbReference type="Proteomes" id="UP000777482">
    <property type="component" value="Unassembled WGS sequence"/>
</dbReference>
<feature type="region of interest" description="Disordered" evidence="1">
    <location>
        <begin position="35"/>
        <end position="67"/>
    </location>
</feature>
<keyword evidence="3" id="KW-1185">Reference proteome</keyword>
<name>A0A9P6VRU2_RHOMI</name>